<sequence>MEQEEYDYSIGLDTPYWIQEIRIKGKVWWTFQTPVSVSFIGIMFFTAVIMVLLTLPFMKILANVSIIPLTLWIVVPWRVGRLYVETDPDGKKIHYYLWGMMCYIKGFVLDSRGIYDGERRVKDKSKIIFEKTKL</sequence>
<protein>
    <submittedName>
        <fullName evidence="2">Conjugal transfer protein</fullName>
    </submittedName>
</protein>
<evidence type="ECO:0000256" key="1">
    <source>
        <dbReference type="SAM" id="Phobius"/>
    </source>
</evidence>
<organism evidence="2 3">
    <name type="scientific">Pseudolactococcus paracarnosus</name>
    <dbReference type="NCBI Taxonomy" id="2749962"/>
    <lineage>
        <taxon>Bacteria</taxon>
        <taxon>Bacillati</taxon>
        <taxon>Bacillota</taxon>
        <taxon>Bacilli</taxon>
        <taxon>Lactobacillales</taxon>
        <taxon>Streptococcaceae</taxon>
        <taxon>Pseudolactococcus</taxon>
    </lineage>
</organism>
<proteinExistence type="predicted"/>
<feature type="transmembrane region" description="Helical" evidence="1">
    <location>
        <begin position="95"/>
        <end position="115"/>
    </location>
</feature>
<evidence type="ECO:0000313" key="3">
    <source>
        <dbReference type="Proteomes" id="UP001522462"/>
    </source>
</evidence>
<dbReference type="EMBL" id="JAAEDA010000019">
    <property type="protein sequence ID" value="MCJ1978312.1"/>
    <property type="molecule type" value="Genomic_DNA"/>
</dbReference>
<reference evidence="2 3" key="1">
    <citation type="journal article" date="2022" name="Microbiol. Res.">
        <title>Comparative genome analysis, predicted lifestyle and antimicrobial strategies of Lactococcus carnosus and Lactococcus paracarnosus isolated from meat.</title>
        <authorList>
            <person name="Werum V."/>
            <person name="Ehrmann M."/>
            <person name="Vogel R."/>
            <person name="Hilgarth M."/>
        </authorList>
    </citation>
    <scope>NUCLEOTIDE SEQUENCE [LARGE SCALE GENOMIC DNA]</scope>
    <source>
        <strain evidence="2 3">TMW21897</strain>
    </source>
</reference>
<keyword evidence="3" id="KW-1185">Reference proteome</keyword>
<evidence type="ECO:0000313" key="2">
    <source>
        <dbReference type="EMBL" id="MCJ1978312.1"/>
    </source>
</evidence>
<feature type="transmembrane region" description="Helical" evidence="1">
    <location>
        <begin position="35"/>
        <end position="53"/>
    </location>
</feature>
<dbReference type="Pfam" id="PF12648">
    <property type="entry name" value="TcpE"/>
    <property type="match status" value="1"/>
</dbReference>
<keyword evidence="1" id="KW-1133">Transmembrane helix</keyword>
<accession>A0ABT0AP19</accession>
<keyword evidence="1" id="KW-0472">Membrane</keyword>
<keyword evidence="1" id="KW-0812">Transmembrane</keyword>
<dbReference type="Proteomes" id="UP001522462">
    <property type="component" value="Unassembled WGS sequence"/>
</dbReference>
<dbReference type="InterPro" id="IPR025608">
    <property type="entry name" value="TcpE"/>
</dbReference>
<name>A0ABT0AP19_9LACT</name>
<feature type="transmembrane region" description="Helical" evidence="1">
    <location>
        <begin position="60"/>
        <end position="79"/>
    </location>
</feature>
<dbReference type="RefSeq" id="WP_243915249.1">
    <property type="nucleotide sequence ID" value="NZ_JAAECY010000043.1"/>
</dbReference>
<gene>
    <name evidence="2" type="ORF">GYN19_10150</name>
</gene>
<comment type="caution">
    <text evidence="2">The sequence shown here is derived from an EMBL/GenBank/DDBJ whole genome shotgun (WGS) entry which is preliminary data.</text>
</comment>